<accession>A0A8S5ULU7</accession>
<evidence type="ECO:0000313" key="1">
    <source>
        <dbReference type="EMBL" id="DAF95358.1"/>
    </source>
</evidence>
<reference evidence="1" key="1">
    <citation type="journal article" date="2021" name="Proc. Natl. Acad. Sci. U.S.A.">
        <title>A Catalog of Tens of Thousands of Viruses from Human Metagenomes Reveals Hidden Associations with Chronic Diseases.</title>
        <authorList>
            <person name="Tisza M.J."/>
            <person name="Buck C.B."/>
        </authorList>
    </citation>
    <scope>NUCLEOTIDE SEQUENCE</scope>
    <source>
        <strain evidence="1">CtOz71</strain>
    </source>
</reference>
<organism evidence="1">
    <name type="scientific">Phage sp. ctOz71</name>
    <dbReference type="NCBI Taxonomy" id="2825793"/>
    <lineage>
        <taxon>Viruses</taxon>
    </lineage>
</organism>
<dbReference type="EMBL" id="BK016108">
    <property type="protein sequence ID" value="DAF95358.1"/>
    <property type="molecule type" value="Genomic_DNA"/>
</dbReference>
<proteinExistence type="predicted"/>
<protein>
    <submittedName>
        <fullName evidence="1">Uncharacterized protein</fullName>
    </submittedName>
</protein>
<name>A0A8S5ULU7_9VIRU</name>
<sequence length="151" mass="17190">MTIKEFKATLKNLGYDVEYGVNSYYVVRGNDTFAKISRRYERTIDTYPSPISNLNDKDGTALLAVVFEFASTQISEREDNDYRVYTMCEESEFVGHKLYVAGYGENGENLALDTDISASVWFSYDRAQTVAEHVSKIIGSKFEIEKVDNDD</sequence>